<organism evidence="1 2">
    <name type="scientific">Photobacterium toruni</name>
    <dbReference type="NCBI Taxonomy" id="1935446"/>
    <lineage>
        <taxon>Bacteria</taxon>
        <taxon>Pseudomonadati</taxon>
        <taxon>Pseudomonadota</taxon>
        <taxon>Gammaproteobacteria</taxon>
        <taxon>Vibrionales</taxon>
        <taxon>Vibrionaceae</taxon>
        <taxon>Photobacterium</taxon>
    </lineage>
</organism>
<dbReference type="Proteomes" id="UP000191116">
    <property type="component" value="Unassembled WGS sequence"/>
</dbReference>
<evidence type="ECO:0000313" key="1">
    <source>
        <dbReference type="EMBL" id="SKA10332.1"/>
    </source>
</evidence>
<reference evidence="1 2" key="1">
    <citation type="submission" date="2017-02" db="EMBL/GenBank/DDBJ databases">
        <authorList>
            <person name="Peterson S.W."/>
        </authorList>
    </citation>
    <scope>NUCLEOTIDE SEQUENCE [LARGE SCALE GENOMIC DNA]</scope>
    <source>
        <strain evidence="1 2">CECT 9189</strain>
    </source>
</reference>
<gene>
    <name evidence="1" type="ORF">CZ814_01164</name>
</gene>
<dbReference type="AlphaFoldDB" id="A0A1T4R2Q9"/>
<sequence length="29" mass="3414">MLILLKCTKNVKKYTCVVFLKKVFDLLVI</sequence>
<proteinExistence type="predicted"/>
<evidence type="ECO:0000313" key="2">
    <source>
        <dbReference type="Proteomes" id="UP000191116"/>
    </source>
</evidence>
<accession>A0A1T4R2Q9</accession>
<name>A0A1T4R2Q9_9GAMM</name>
<protein>
    <submittedName>
        <fullName evidence="1">Uncharacterized protein</fullName>
    </submittedName>
</protein>
<dbReference type="EMBL" id="FUWP01000004">
    <property type="protein sequence ID" value="SKA10332.1"/>
    <property type="molecule type" value="Genomic_DNA"/>
</dbReference>